<evidence type="ECO:0000313" key="3">
    <source>
        <dbReference type="Proteomes" id="UP001652660"/>
    </source>
</evidence>
<feature type="compositionally biased region" description="Low complexity" evidence="2">
    <location>
        <begin position="10"/>
        <end position="25"/>
    </location>
</feature>
<evidence type="ECO:0000256" key="2">
    <source>
        <dbReference type="SAM" id="MobiDB-lite"/>
    </source>
</evidence>
<organism evidence="3 4">
    <name type="scientific">Coffea arabica</name>
    <name type="common">Arabian coffee</name>
    <dbReference type="NCBI Taxonomy" id="13443"/>
    <lineage>
        <taxon>Eukaryota</taxon>
        <taxon>Viridiplantae</taxon>
        <taxon>Streptophyta</taxon>
        <taxon>Embryophyta</taxon>
        <taxon>Tracheophyta</taxon>
        <taxon>Spermatophyta</taxon>
        <taxon>Magnoliopsida</taxon>
        <taxon>eudicotyledons</taxon>
        <taxon>Gunneridae</taxon>
        <taxon>Pentapetalae</taxon>
        <taxon>asterids</taxon>
        <taxon>lamiids</taxon>
        <taxon>Gentianales</taxon>
        <taxon>Rubiaceae</taxon>
        <taxon>Ixoroideae</taxon>
        <taxon>Gardenieae complex</taxon>
        <taxon>Bertiereae - Coffeeae clade</taxon>
        <taxon>Coffeeae</taxon>
        <taxon>Coffea</taxon>
    </lineage>
</organism>
<dbReference type="AlphaFoldDB" id="A0A6P6VJX6"/>
<reference evidence="4" key="2">
    <citation type="submission" date="2025-08" db="UniProtKB">
        <authorList>
            <consortium name="RefSeq"/>
        </authorList>
    </citation>
    <scope>IDENTIFICATION</scope>
    <source>
        <tissue evidence="4">Leaves</tissue>
    </source>
</reference>
<evidence type="ECO:0000256" key="1">
    <source>
        <dbReference type="ARBA" id="ARBA00009995"/>
    </source>
</evidence>
<gene>
    <name evidence="4" type="primary">LOC113724010</name>
</gene>
<dbReference type="GO" id="GO:0035251">
    <property type="term" value="F:UDP-glucosyltransferase activity"/>
    <property type="evidence" value="ECO:0007669"/>
    <property type="project" value="TreeGrafter"/>
</dbReference>
<dbReference type="OrthoDB" id="1691512at2759"/>
<dbReference type="Gene3D" id="3.40.50.2000">
    <property type="entry name" value="Glycogen Phosphorylase B"/>
    <property type="match status" value="1"/>
</dbReference>
<sequence length="230" mass="25618">MQLSLKNQSEETSNLGTTSNSSLSNPADDAGLSTTDMSAPPLTDTFVLQEPLKQLIKDYAPDCIVADAFHRWVPCCEYSLRWHSAHTEVSFDSEPFRIPGLPAKIELTRSRLPPAFLRMGNGVPAKMMIAKQNSFGQVINSFYGLEPAYVDHCRNAMRKKIWLVGPVSLCNNNLEDKVLKIGIAVGSEEWASWQLERKMVVGREKVEASVLRLMSDGDDEEEGERISEDA</sequence>
<dbReference type="Proteomes" id="UP001652660">
    <property type="component" value="Chromosome 2c"/>
</dbReference>
<proteinExistence type="inferred from homology"/>
<dbReference type="SUPFAM" id="SSF53756">
    <property type="entry name" value="UDP-Glycosyltransferase/glycogen phosphorylase"/>
    <property type="match status" value="1"/>
</dbReference>
<evidence type="ECO:0000313" key="4">
    <source>
        <dbReference type="RefSeq" id="XP_027102765.1"/>
    </source>
</evidence>
<keyword evidence="3" id="KW-1185">Reference proteome</keyword>
<reference evidence="3" key="1">
    <citation type="journal article" date="2025" name="Foods">
        <title>Unveiling the Microbial Signatures of Arabica Coffee Cherries: Insights into Ripeness Specific Diversity, Functional Traits, and Implications for Quality and Safety.</title>
        <authorList>
            <consortium name="RefSeq"/>
            <person name="Tenea G.N."/>
            <person name="Cifuentes V."/>
            <person name="Reyes P."/>
            <person name="Cevallos-Vallejos M."/>
        </authorList>
    </citation>
    <scope>NUCLEOTIDE SEQUENCE [LARGE SCALE GENOMIC DNA]</scope>
</reference>
<protein>
    <submittedName>
        <fullName evidence="4">Abscisate beta-glucosyltransferase-like</fullName>
    </submittedName>
</protein>
<name>A0A6P6VJX6_COFAR</name>
<accession>A0A6P6VJX6</accession>
<feature type="region of interest" description="Disordered" evidence="2">
    <location>
        <begin position="1"/>
        <end position="36"/>
    </location>
</feature>
<dbReference type="RefSeq" id="XP_027102765.1">
    <property type="nucleotide sequence ID" value="XM_027246964.1"/>
</dbReference>
<comment type="similarity">
    <text evidence="1">Belongs to the UDP-glycosyltransferase family.</text>
</comment>
<dbReference type="PANTHER" id="PTHR48047">
    <property type="entry name" value="GLYCOSYLTRANSFERASE"/>
    <property type="match status" value="1"/>
</dbReference>
<dbReference type="PANTHER" id="PTHR48047:SF81">
    <property type="entry name" value="GLYCOSYLTRANSFERASE"/>
    <property type="match status" value="1"/>
</dbReference>
<dbReference type="GeneID" id="113724010"/>